<protein>
    <submittedName>
        <fullName evidence="1">Uncharacterized protein</fullName>
    </submittedName>
</protein>
<name>A0ABP8VJX6_9PSEU</name>
<comment type="caution">
    <text evidence="1">The sequence shown here is derived from an EMBL/GenBank/DDBJ whole genome shotgun (WGS) entry which is preliminary data.</text>
</comment>
<organism evidence="1 2">
    <name type="scientific">Amycolatopsis dongchuanensis</name>
    <dbReference type="NCBI Taxonomy" id="1070866"/>
    <lineage>
        <taxon>Bacteria</taxon>
        <taxon>Bacillati</taxon>
        <taxon>Actinomycetota</taxon>
        <taxon>Actinomycetes</taxon>
        <taxon>Pseudonocardiales</taxon>
        <taxon>Pseudonocardiaceae</taxon>
        <taxon>Amycolatopsis</taxon>
    </lineage>
</organism>
<evidence type="ECO:0000313" key="1">
    <source>
        <dbReference type="EMBL" id="GAA4665085.1"/>
    </source>
</evidence>
<evidence type="ECO:0000313" key="2">
    <source>
        <dbReference type="Proteomes" id="UP001500192"/>
    </source>
</evidence>
<proteinExistence type="predicted"/>
<gene>
    <name evidence="1" type="ORF">GCM10023214_67760</name>
</gene>
<keyword evidence="2" id="KW-1185">Reference proteome</keyword>
<dbReference type="Proteomes" id="UP001500192">
    <property type="component" value="Unassembled WGS sequence"/>
</dbReference>
<dbReference type="RefSeq" id="WP_346056181.1">
    <property type="nucleotide sequence ID" value="NZ_BAABIB010000141.1"/>
</dbReference>
<sequence length="100" mass="10681">MYDESSRLRGRCEQLLKLAEEFARAGLRAGWRRSPAAGRPGGAFYDRVPADRTGPLVQLQAVARAATPRCATVAALFAVVAIAVALRVKVAQTSDAGERV</sequence>
<accession>A0ABP8VJX6</accession>
<dbReference type="EMBL" id="BAABIB010000141">
    <property type="protein sequence ID" value="GAA4665085.1"/>
    <property type="molecule type" value="Genomic_DNA"/>
</dbReference>
<reference evidence="2" key="1">
    <citation type="journal article" date="2019" name="Int. J. Syst. Evol. Microbiol.">
        <title>The Global Catalogue of Microorganisms (GCM) 10K type strain sequencing project: providing services to taxonomists for standard genome sequencing and annotation.</title>
        <authorList>
            <consortium name="The Broad Institute Genomics Platform"/>
            <consortium name="The Broad Institute Genome Sequencing Center for Infectious Disease"/>
            <person name="Wu L."/>
            <person name="Ma J."/>
        </authorList>
    </citation>
    <scope>NUCLEOTIDE SEQUENCE [LARGE SCALE GENOMIC DNA]</scope>
    <source>
        <strain evidence="2">JCM 18054</strain>
    </source>
</reference>